<accession>A0A1H8YNX9</accession>
<dbReference type="GO" id="GO:0003700">
    <property type="term" value="F:DNA-binding transcription factor activity"/>
    <property type="evidence" value="ECO:0007669"/>
    <property type="project" value="TreeGrafter"/>
</dbReference>
<dbReference type="AlphaFoldDB" id="A0A1H8YNX9"/>
<evidence type="ECO:0000256" key="1">
    <source>
        <dbReference type="ARBA" id="ARBA00023015"/>
    </source>
</evidence>
<dbReference type="EMBL" id="FOEF01000033">
    <property type="protein sequence ID" value="SEP53915.1"/>
    <property type="molecule type" value="Genomic_DNA"/>
</dbReference>
<dbReference type="OrthoDB" id="9796019at2"/>
<dbReference type="InterPro" id="IPR001647">
    <property type="entry name" value="HTH_TetR"/>
</dbReference>
<feature type="domain" description="HTH tetR-type" evidence="5">
    <location>
        <begin position="19"/>
        <end position="79"/>
    </location>
</feature>
<dbReference type="PANTHER" id="PTHR30055">
    <property type="entry name" value="HTH-TYPE TRANSCRIPTIONAL REGULATOR RUTR"/>
    <property type="match status" value="1"/>
</dbReference>
<proteinExistence type="predicted"/>
<evidence type="ECO:0000259" key="5">
    <source>
        <dbReference type="PROSITE" id="PS50977"/>
    </source>
</evidence>
<keyword evidence="7" id="KW-1185">Reference proteome</keyword>
<gene>
    <name evidence="6" type="ORF">SAMN04489732_13330</name>
</gene>
<dbReference type="GO" id="GO:0000976">
    <property type="term" value="F:transcription cis-regulatory region binding"/>
    <property type="evidence" value="ECO:0007669"/>
    <property type="project" value="TreeGrafter"/>
</dbReference>
<dbReference type="Proteomes" id="UP000198582">
    <property type="component" value="Unassembled WGS sequence"/>
</dbReference>
<dbReference type="Pfam" id="PF00440">
    <property type="entry name" value="TetR_N"/>
    <property type="match status" value="1"/>
</dbReference>
<dbReference type="InterPro" id="IPR050109">
    <property type="entry name" value="HTH-type_TetR-like_transc_reg"/>
</dbReference>
<organism evidence="6 7">
    <name type="scientific">Amycolatopsis saalfeldensis</name>
    <dbReference type="NCBI Taxonomy" id="394193"/>
    <lineage>
        <taxon>Bacteria</taxon>
        <taxon>Bacillati</taxon>
        <taxon>Actinomycetota</taxon>
        <taxon>Actinomycetes</taxon>
        <taxon>Pseudonocardiales</taxon>
        <taxon>Pseudonocardiaceae</taxon>
        <taxon>Amycolatopsis</taxon>
    </lineage>
</organism>
<dbReference type="Gene3D" id="1.10.357.10">
    <property type="entry name" value="Tetracycline Repressor, domain 2"/>
    <property type="match status" value="1"/>
</dbReference>
<evidence type="ECO:0000256" key="3">
    <source>
        <dbReference type="ARBA" id="ARBA00023163"/>
    </source>
</evidence>
<dbReference type="SUPFAM" id="SSF48498">
    <property type="entry name" value="Tetracyclin repressor-like, C-terminal domain"/>
    <property type="match status" value="1"/>
</dbReference>
<protein>
    <submittedName>
        <fullName evidence="6">DNA-binding transcriptional regulator, AcrR family</fullName>
    </submittedName>
</protein>
<dbReference type="Pfam" id="PF16859">
    <property type="entry name" value="TetR_C_11"/>
    <property type="match status" value="1"/>
</dbReference>
<evidence type="ECO:0000313" key="6">
    <source>
        <dbReference type="EMBL" id="SEP53915.1"/>
    </source>
</evidence>
<reference evidence="6 7" key="1">
    <citation type="submission" date="2016-10" db="EMBL/GenBank/DDBJ databases">
        <authorList>
            <person name="de Groot N.N."/>
        </authorList>
    </citation>
    <scope>NUCLEOTIDE SEQUENCE [LARGE SCALE GENOMIC DNA]</scope>
    <source>
        <strain evidence="6 7">DSM 44993</strain>
    </source>
</reference>
<dbReference type="STRING" id="394193.SAMN04489732_13330"/>
<keyword evidence="3" id="KW-0804">Transcription</keyword>
<dbReference type="InterPro" id="IPR036271">
    <property type="entry name" value="Tet_transcr_reg_TetR-rel_C_sf"/>
</dbReference>
<dbReference type="Gene3D" id="1.10.10.60">
    <property type="entry name" value="Homeodomain-like"/>
    <property type="match status" value="1"/>
</dbReference>
<feature type="DNA-binding region" description="H-T-H motif" evidence="4">
    <location>
        <begin position="42"/>
        <end position="61"/>
    </location>
</feature>
<dbReference type="PANTHER" id="PTHR30055:SF148">
    <property type="entry name" value="TETR-FAMILY TRANSCRIPTIONAL REGULATOR"/>
    <property type="match status" value="1"/>
</dbReference>
<evidence type="ECO:0000256" key="2">
    <source>
        <dbReference type="ARBA" id="ARBA00023125"/>
    </source>
</evidence>
<evidence type="ECO:0000313" key="7">
    <source>
        <dbReference type="Proteomes" id="UP000198582"/>
    </source>
</evidence>
<dbReference type="InterPro" id="IPR011075">
    <property type="entry name" value="TetR_C"/>
</dbReference>
<dbReference type="RefSeq" id="WP_091628875.1">
    <property type="nucleotide sequence ID" value="NZ_FOEF01000033.1"/>
</dbReference>
<sequence>MAPPEPSVDHRTLSRRRGKELDDAILDAALAELTEYGYAAFSLDRVAERARTGKTSVYKRWPGRPEIVIALLSRLPDRIELPDTGDLREDLLALLRTFADRLAGPLGQVMPGLLAESIKDPELRDAFRAHIFAARPLPTQQILRRAIERGQARSSAADRQVAMVGPALVREHFLLHGAPIPESVLVDIVDHTVLPLVTP</sequence>
<keyword evidence="1" id="KW-0805">Transcription regulation</keyword>
<dbReference type="SUPFAM" id="SSF46689">
    <property type="entry name" value="Homeodomain-like"/>
    <property type="match status" value="1"/>
</dbReference>
<dbReference type="InterPro" id="IPR009057">
    <property type="entry name" value="Homeodomain-like_sf"/>
</dbReference>
<keyword evidence="2 4" id="KW-0238">DNA-binding</keyword>
<dbReference type="PROSITE" id="PS50977">
    <property type="entry name" value="HTH_TETR_2"/>
    <property type="match status" value="1"/>
</dbReference>
<evidence type="ECO:0000256" key="4">
    <source>
        <dbReference type="PROSITE-ProRule" id="PRU00335"/>
    </source>
</evidence>
<name>A0A1H8YNX9_9PSEU</name>